<dbReference type="EMBL" id="KK107167">
    <property type="protein sequence ID" value="EZA56403.1"/>
    <property type="molecule type" value="Genomic_DNA"/>
</dbReference>
<dbReference type="AlphaFoldDB" id="A0A026WKA2"/>
<protein>
    <submittedName>
        <fullName evidence="1">Uncharacterized protein</fullName>
    </submittedName>
</protein>
<name>A0A026WKA2_OOCBI</name>
<organism evidence="1 2">
    <name type="scientific">Ooceraea biroi</name>
    <name type="common">Clonal raider ant</name>
    <name type="synonym">Cerapachys biroi</name>
    <dbReference type="NCBI Taxonomy" id="2015173"/>
    <lineage>
        <taxon>Eukaryota</taxon>
        <taxon>Metazoa</taxon>
        <taxon>Ecdysozoa</taxon>
        <taxon>Arthropoda</taxon>
        <taxon>Hexapoda</taxon>
        <taxon>Insecta</taxon>
        <taxon>Pterygota</taxon>
        <taxon>Neoptera</taxon>
        <taxon>Endopterygota</taxon>
        <taxon>Hymenoptera</taxon>
        <taxon>Apocrita</taxon>
        <taxon>Aculeata</taxon>
        <taxon>Formicoidea</taxon>
        <taxon>Formicidae</taxon>
        <taxon>Dorylinae</taxon>
        <taxon>Ooceraea</taxon>
    </lineage>
</organism>
<evidence type="ECO:0000313" key="1">
    <source>
        <dbReference type="EMBL" id="EZA56403.1"/>
    </source>
</evidence>
<accession>A0A026WKA2</accession>
<proteinExistence type="predicted"/>
<evidence type="ECO:0000313" key="2">
    <source>
        <dbReference type="Proteomes" id="UP000053097"/>
    </source>
</evidence>
<reference evidence="1 2" key="1">
    <citation type="journal article" date="2014" name="Curr. Biol.">
        <title>The genome of the clonal raider ant Cerapachys biroi.</title>
        <authorList>
            <person name="Oxley P.R."/>
            <person name="Ji L."/>
            <person name="Fetter-Pruneda I."/>
            <person name="McKenzie S.K."/>
            <person name="Li C."/>
            <person name="Hu H."/>
            <person name="Zhang G."/>
            <person name="Kronauer D.J."/>
        </authorList>
    </citation>
    <scope>NUCLEOTIDE SEQUENCE [LARGE SCALE GENOMIC DNA]</scope>
</reference>
<sequence>MKKITNVMRGSGFIKHNGITDRLLMAKILEIQKVESYSQNHTTYVSDNTLLIWDESGEKTARPVISRVPTPPIGLDWFFRAFVTQTVRMQRRYLCEKLWTACDNLGGFCKEDQ</sequence>
<dbReference type="Proteomes" id="UP000053097">
    <property type="component" value="Unassembled WGS sequence"/>
</dbReference>
<keyword evidence="2" id="KW-1185">Reference proteome</keyword>
<gene>
    <name evidence="1" type="ORF">X777_03023</name>
</gene>